<sequence length="8" mass="999">MQERILPL</sequence>
<evidence type="ECO:0000313" key="1">
    <source>
        <dbReference type="EMBL" id="MBX04898.1"/>
    </source>
</evidence>
<name>A0A2P2KGP6_RHIMU</name>
<reference evidence="1" key="1">
    <citation type="submission" date="2018-02" db="EMBL/GenBank/DDBJ databases">
        <title>Rhizophora mucronata_Transcriptome.</title>
        <authorList>
            <person name="Meera S.P."/>
            <person name="Sreeshan A."/>
            <person name="Augustine A."/>
        </authorList>
    </citation>
    <scope>NUCLEOTIDE SEQUENCE</scope>
    <source>
        <tissue evidence="1">Leaf</tissue>
    </source>
</reference>
<dbReference type="EMBL" id="GGEC01024414">
    <property type="protein sequence ID" value="MBX04898.1"/>
    <property type="molecule type" value="Transcribed_RNA"/>
</dbReference>
<proteinExistence type="predicted"/>
<protein>
    <submittedName>
        <fullName evidence="1">Uncharacterized protein</fullName>
    </submittedName>
</protein>
<accession>A0A2P2KGP6</accession>
<organism evidence="1">
    <name type="scientific">Rhizophora mucronata</name>
    <name type="common">Asiatic mangrove</name>
    <dbReference type="NCBI Taxonomy" id="61149"/>
    <lineage>
        <taxon>Eukaryota</taxon>
        <taxon>Viridiplantae</taxon>
        <taxon>Streptophyta</taxon>
        <taxon>Embryophyta</taxon>
        <taxon>Tracheophyta</taxon>
        <taxon>Spermatophyta</taxon>
        <taxon>Magnoliopsida</taxon>
        <taxon>eudicotyledons</taxon>
        <taxon>Gunneridae</taxon>
        <taxon>Pentapetalae</taxon>
        <taxon>rosids</taxon>
        <taxon>fabids</taxon>
        <taxon>Malpighiales</taxon>
        <taxon>Rhizophoraceae</taxon>
        <taxon>Rhizophora</taxon>
    </lineage>
</organism>